<name>A0A7J6WQ38_THATH</name>
<organism evidence="2 3">
    <name type="scientific">Thalictrum thalictroides</name>
    <name type="common">Rue-anemone</name>
    <name type="synonym">Anemone thalictroides</name>
    <dbReference type="NCBI Taxonomy" id="46969"/>
    <lineage>
        <taxon>Eukaryota</taxon>
        <taxon>Viridiplantae</taxon>
        <taxon>Streptophyta</taxon>
        <taxon>Embryophyta</taxon>
        <taxon>Tracheophyta</taxon>
        <taxon>Spermatophyta</taxon>
        <taxon>Magnoliopsida</taxon>
        <taxon>Ranunculales</taxon>
        <taxon>Ranunculaceae</taxon>
        <taxon>Thalictroideae</taxon>
        <taxon>Thalictrum</taxon>
    </lineage>
</organism>
<dbReference type="AlphaFoldDB" id="A0A7J6WQ38"/>
<feature type="region of interest" description="Disordered" evidence="1">
    <location>
        <begin position="1"/>
        <end position="50"/>
    </location>
</feature>
<accession>A0A7J6WQ38</accession>
<evidence type="ECO:0000313" key="2">
    <source>
        <dbReference type="EMBL" id="KAF5198242.1"/>
    </source>
</evidence>
<dbReference type="Proteomes" id="UP000554482">
    <property type="component" value="Unassembled WGS sequence"/>
</dbReference>
<comment type="caution">
    <text evidence="2">The sequence shown here is derived from an EMBL/GenBank/DDBJ whole genome shotgun (WGS) entry which is preliminary data.</text>
</comment>
<evidence type="ECO:0000256" key="1">
    <source>
        <dbReference type="SAM" id="MobiDB-lite"/>
    </source>
</evidence>
<reference evidence="2 3" key="1">
    <citation type="submission" date="2020-06" db="EMBL/GenBank/DDBJ databases">
        <title>Transcriptomic and genomic resources for Thalictrum thalictroides and T. hernandezii: Facilitating candidate gene discovery in an emerging model plant lineage.</title>
        <authorList>
            <person name="Arias T."/>
            <person name="Riano-Pachon D.M."/>
            <person name="Di Stilio V.S."/>
        </authorList>
    </citation>
    <scope>NUCLEOTIDE SEQUENCE [LARGE SCALE GENOMIC DNA]</scope>
    <source>
        <strain evidence="3">cv. WT478/WT964</strain>
        <tissue evidence="2">Leaves</tissue>
    </source>
</reference>
<dbReference type="EMBL" id="JABWDY010013501">
    <property type="protein sequence ID" value="KAF5198242.1"/>
    <property type="molecule type" value="Genomic_DNA"/>
</dbReference>
<proteinExistence type="predicted"/>
<protein>
    <submittedName>
        <fullName evidence="2">Uncharacterized protein</fullName>
    </submittedName>
</protein>
<evidence type="ECO:0000313" key="3">
    <source>
        <dbReference type="Proteomes" id="UP000554482"/>
    </source>
</evidence>
<sequence>MTGHDSNKHAPSASQSRRSVVHPTHTDFHQNNQTTSSSSGRSSLTPAHLATVGSQARLRYRMRRARLAAQDASNVGLLLPRPDMTAHLQHHLVSEVRRLGISSSDISVNSHTASINIDFPQGSSSDMSSAQLHEVNIFDISSSTDWTTFQIPVDVLPHYEDSDSFEIAVDVLQPHEAFIVLQKTPHQTQHCIIGKPQRVGAVQINVRTLTLQDIFST</sequence>
<keyword evidence="3" id="KW-1185">Reference proteome</keyword>
<gene>
    <name evidence="2" type="ORF">FRX31_012171</name>
</gene>